<dbReference type="AlphaFoldDB" id="A0A6M5YZN9"/>
<reference evidence="2" key="1">
    <citation type="submission" date="2020-05" db="EMBL/GenBank/DDBJ databases">
        <title>Frigoriglobus tundricola gen. nov., sp. nov., a psychrotolerant cellulolytic planctomycete of the family Gemmataceae with two divergent copies of 16S rRNA gene.</title>
        <authorList>
            <person name="Kulichevskaya I.S."/>
            <person name="Ivanova A.A."/>
            <person name="Naumoff D.G."/>
            <person name="Beletsky A.V."/>
            <person name="Rijpstra W.I.C."/>
            <person name="Sinninghe Damste J.S."/>
            <person name="Mardanov A.V."/>
            <person name="Ravin N.V."/>
            <person name="Dedysh S.N."/>
        </authorList>
    </citation>
    <scope>NUCLEOTIDE SEQUENCE [LARGE SCALE GENOMIC DNA]</scope>
    <source>
        <strain evidence="2">PL17</strain>
    </source>
</reference>
<dbReference type="EMBL" id="CP053452">
    <property type="protein sequence ID" value="QJW98681.1"/>
    <property type="molecule type" value="Genomic_DNA"/>
</dbReference>
<accession>A0A6M5YZN9</accession>
<dbReference type="Proteomes" id="UP000503447">
    <property type="component" value="Chromosome"/>
</dbReference>
<protein>
    <submittedName>
        <fullName evidence="1">Uncharacterized protein</fullName>
    </submittedName>
</protein>
<sequence>MPRKTVLCLWDGLSSLCTWNHGLEGRGHKNRRAQLDRA</sequence>
<evidence type="ECO:0000313" key="1">
    <source>
        <dbReference type="EMBL" id="QJW98681.1"/>
    </source>
</evidence>
<proteinExistence type="predicted"/>
<name>A0A6M5YZN9_9BACT</name>
<organism evidence="1 2">
    <name type="scientific">Frigoriglobus tundricola</name>
    <dbReference type="NCBI Taxonomy" id="2774151"/>
    <lineage>
        <taxon>Bacteria</taxon>
        <taxon>Pseudomonadati</taxon>
        <taxon>Planctomycetota</taxon>
        <taxon>Planctomycetia</taxon>
        <taxon>Gemmatales</taxon>
        <taxon>Gemmataceae</taxon>
        <taxon>Frigoriglobus</taxon>
    </lineage>
</organism>
<gene>
    <name evidence="1" type="ORF">FTUN_6276</name>
</gene>
<keyword evidence="2" id="KW-1185">Reference proteome</keyword>
<evidence type="ECO:0000313" key="2">
    <source>
        <dbReference type="Proteomes" id="UP000503447"/>
    </source>
</evidence>
<dbReference type="KEGG" id="ftj:FTUN_6276"/>